<organism evidence="1 2">
    <name type="scientific">Nocardia aobensis</name>
    <dbReference type="NCBI Taxonomy" id="257277"/>
    <lineage>
        <taxon>Bacteria</taxon>
        <taxon>Bacillati</taxon>
        <taxon>Actinomycetota</taxon>
        <taxon>Actinomycetes</taxon>
        <taxon>Mycobacteriales</taxon>
        <taxon>Nocardiaceae</taxon>
        <taxon>Nocardia</taxon>
    </lineage>
</organism>
<reference evidence="1 2" key="1">
    <citation type="submission" date="2024-10" db="EMBL/GenBank/DDBJ databases">
        <title>The Natural Products Discovery Center: Release of the First 8490 Sequenced Strains for Exploring Actinobacteria Biosynthetic Diversity.</title>
        <authorList>
            <person name="Kalkreuter E."/>
            <person name="Kautsar S.A."/>
            <person name="Yang D."/>
            <person name="Bader C.D."/>
            <person name="Teijaro C.N."/>
            <person name="Fluegel L."/>
            <person name="Davis C.M."/>
            <person name="Simpson J.R."/>
            <person name="Lauterbach L."/>
            <person name="Steele A.D."/>
            <person name="Gui C."/>
            <person name="Meng S."/>
            <person name="Li G."/>
            <person name="Viehrig K."/>
            <person name="Ye F."/>
            <person name="Su P."/>
            <person name="Kiefer A.F."/>
            <person name="Nichols A."/>
            <person name="Cepeda A.J."/>
            <person name="Yan W."/>
            <person name="Fan B."/>
            <person name="Jiang Y."/>
            <person name="Adhikari A."/>
            <person name="Zheng C.-J."/>
            <person name="Schuster L."/>
            <person name="Cowan T.M."/>
            <person name="Smanski M.J."/>
            <person name="Chevrette M.G."/>
            <person name="De Carvalho L.P.S."/>
            <person name="Shen B."/>
        </authorList>
    </citation>
    <scope>NUCLEOTIDE SEQUENCE [LARGE SCALE GENOMIC DNA]</scope>
    <source>
        <strain evidence="1 2">NPDC004119</strain>
    </source>
</reference>
<evidence type="ECO:0000313" key="1">
    <source>
        <dbReference type="EMBL" id="MFF0498492.1"/>
    </source>
</evidence>
<evidence type="ECO:0000313" key="2">
    <source>
        <dbReference type="Proteomes" id="UP001601442"/>
    </source>
</evidence>
<dbReference type="Proteomes" id="UP001601442">
    <property type="component" value="Unassembled WGS sequence"/>
</dbReference>
<protein>
    <submittedName>
        <fullName evidence="1">Uncharacterized protein</fullName>
    </submittedName>
</protein>
<proteinExistence type="predicted"/>
<accession>A0ABW6P5R7</accession>
<sequence length="124" mass="13581">MTAINDIPMTDIVSEIRRLAAENPDYIYQSRGDACVYVEPDEAGVLVGSCIVGKALVNLGVNPAELEWEIGTIPGAYHLLRSRVGGASREVWWIDWVQGEQDTGYSWADSVASADQERPIEAQS</sequence>
<comment type="caution">
    <text evidence="1">The sequence shown here is derived from an EMBL/GenBank/DDBJ whole genome shotgun (WGS) entry which is preliminary data.</text>
</comment>
<dbReference type="RefSeq" id="WP_387395973.1">
    <property type="nucleotide sequence ID" value="NZ_JBIAMT010000003.1"/>
</dbReference>
<dbReference type="EMBL" id="JBIAMT010000003">
    <property type="protein sequence ID" value="MFF0498492.1"/>
    <property type="molecule type" value="Genomic_DNA"/>
</dbReference>
<keyword evidence="2" id="KW-1185">Reference proteome</keyword>
<gene>
    <name evidence="1" type="ORF">ACFYU5_18955</name>
</gene>
<name>A0ABW6P5R7_9NOCA</name>